<dbReference type="AlphaFoldDB" id="A0A2T2X1J5"/>
<reference evidence="8 9" key="1">
    <citation type="journal article" date="2014" name="BMC Genomics">
        <title>Comparison of environmental and isolate Sulfobacillus genomes reveals diverse carbon, sulfur, nitrogen, and hydrogen metabolisms.</title>
        <authorList>
            <person name="Justice N.B."/>
            <person name="Norman A."/>
            <person name="Brown C.T."/>
            <person name="Singh A."/>
            <person name="Thomas B.C."/>
            <person name="Banfield J.F."/>
        </authorList>
    </citation>
    <scope>NUCLEOTIDE SEQUENCE [LARGE SCALE GENOMIC DNA]</scope>
    <source>
        <strain evidence="8">AMDSBA4</strain>
    </source>
</reference>
<dbReference type="Proteomes" id="UP000242972">
    <property type="component" value="Unassembled WGS sequence"/>
</dbReference>
<comment type="caution">
    <text evidence="8">The sequence shown here is derived from an EMBL/GenBank/DDBJ whole genome shotgun (WGS) entry which is preliminary data.</text>
</comment>
<dbReference type="PANTHER" id="PTHR33406:SF13">
    <property type="entry name" value="MEMBRANE PROTEIN YDFJ"/>
    <property type="match status" value="1"/>
</dbReference>
<keyword evidence="4 6" id="KW-1133">Transmembrane helix</keyword>
<organism evidence="8 9">
    <name type="scientific">Sulfobacillus benefaciens</name>
    <dbReference type="NCBI Taxonomy" id="453960"/>
    <lineage>
        <taxon>Bacteria</taxon>
        <taxon>Bacillati</taxon>
        <taxon>Bacillota</taxon>
        <taxon>Clostridia</taxon>
        <taxon>Eubacteriales</taxon>
        <taxon>Clostridiales Family XVII. Incertae Sedis</taxon>
        <taxon>Sulfobacillus</taxon>
    </lineage>
</organism>
<keyword evidence="2" id="KW-1003">Cell membrane</keyword>
<dbReference type="InterPro" id="IPR004869">
    <property type="entry name" value="MMPL_dom"/>
</dbReference>
<dbReference type="EMBL" id="PXYW01000097">
    <property type="protein sequence ID" value="PSR28370.1"/>
    <property type="molecule type" value="Genomic_DNA"/>
</dbReference>
<evidence type="ECO:0000256" key="2">
    <source>
        <dbReference type="ARBA" id="ARBA00022475"/>
    </source>
</evidence>
<dbReference type="PROSITE" id="PS50156">
    <property type="entry name" value="SSD"/>
    <property type="match status" value="1"/>
</dbReference>
<evidence type="ECO:0000259" key="7">
    <source>
        <dbReference type="PROSITE" id="PS50156"/>
    </source>
</evidence>
<feature type="domain" description="SSD" evidence="7">
    <location>
        <begin position="177"/>
        <end position="226"/>
    </location>
</feature>
<dbReference type="SUPFAM" id="SSF82866">
    <property type="entry name" value="Multidrug efflux transporter AcrB transmembrane domain"/>
    <property type="match status" value="1"/>
</dbReference>
<dbReference type="Pfam" id="PF03176">
    <property type="entry name" value="MMPL"/>
    <property type="match status" value="1"/>
</dbReference>
<dbReference type="InterPro" id="IPR050545">
    <property type="entry name" value="Mycobact_MmpL"/>
</dbReference>
<sequence length="226" mass="24425">MLTARILKYPKIFLLGWLVIIAIFLPFAIHVTHGLSSYGFDNPRSRVVWADNQASHVAGVSEQPPQLVTGLSWSKATALAAQNHIPQKWLHRLSTKQFVLLIPSSQQNMTTPLDIKFLRQLHANGGQLKPASQLQVANRVISDTKATLGKSSLVAFPLLVILLLTVFGSAAAAALPLIVALAGSILSLGIVDLLEHAMTLSIYLTDIVSFLALGVGLDYALFISSR</sequence>
<protein>
    <submittedName>
        <fullName evidence="8">MMPL family transporter</fullName>
    </submittedName>
</protein>
<dbReference type="GO" id="GO:0005886">
    <property type="term" value="C:plasma membrane"/>
    <property type="evidence" value="ECO:0007669"/>
    <property type="project" value="UniProtKB-SubCell"/>
</dbReference>
<evidence type="ECO:0000256" key="3">
    <source>
        <dbReference type="ARBA" id="ARBA00022692"/>
    </source>
</evidence>
<feature type="non-terminal residue" evidence="8">
    <location>
        <position position="226"/>
    </location>
</feature>
<accession>A0A2T2X1J5</accession>
<evidence type="ECO:0000256" key="4">
    <source>
        <dbReference type="ARBA" id="ARBA00022989"/>
    </source>
</evidence>
<evidence type="ECO:0000256" key="6">
    <source>
        <dbReference type="SAM" id="Phobius"/>
    </source>
</evidence>
<comment type="subcellular location">
    <subcellularLocation>
        <location evidence="1">Cell membrane</location>
        <topology evidence="1">Multi-pass membrane protein</topology>
    </subcellularLocation>
</comment>
<keyword evidence="3 6" id="KW-0812">Transmembrane</keyword>
<proteinExistence type="predicted"/>
<feature type="transmembrane region" description="Helical" evidence="6">
    <location>
        <begin position="203"/>
        <end position="223"/>
    </location>
</feature>
<name>A0A2T2X1J5_9FIRM</name>
<evidence type="ECO:0000313" key="9">
    <source>
        <dbReference type="Proteomes" id="UP000242972"/>
    </source>
</evidence>
<evidence type="ECO:0000313" key="8">
    <source>
        <dbReference type="EMBL" id="PSR28370.1"/>
    </source>
</evidence>
<dbReference type="PANTHER" id="PTHR33406">
    <property type="entry name" value="MEMBRANE PROTEIN MJ1562-RELATED"/>
    <property type="match status" value="1"/>
</dbReference>
<evidence type="ECO:0000256" key="1">
    <source>
        <dbReference type="ARBA" id="ARBA00004651"/>
    </source>
</evidence>
<dbReference type="Gene3D" id="1.20.1640.10">
    <property type="entry name" value="Multidrug efflux transporter AcrB transmembrane domain"/>
    <property type="match status" value="1"/>
</dbReference>
<feature type="transmembrane region" description="Helical" evidence="6">
    <location>
        <begin position="12"/>
        <end position="31"/>
    </location>
</feature>
<keyword evidence="5 6" id="KW-0472">Membrane</keyword>
<evidence type="ECO:0000256" key="5">
    <source>
        <dbReference type="ARBA" id="ARBA00023136"/>
    </source>
</evidence>
<dbReference type="InterPro" id="IPR000731">
    <property type="entry name" value="SSD"/>
</dbReference>
<gene>
    <name evidence="8" type="ORF">C7B46_19010</name>
</gene>
<feature type="transmembrane region" description="Helical" evidence="6">
    <location>
        <begin position="158"/>
        <end position="191"/>
    </location>
</feature>